<protein>
    <submittedName>
        <fullName evidence="2">Uncharacterized protein</fullName>
    </submittedName>
</protein>
<organism evidence="2 3">
    <name type="scientific">Streptoalloteichus tenebrarius (strain ATCC 17920 / DSM 40477 / JCM 4838 / CBS 697.72 / NBRC 16177 / NCIMB 11028 / NRRL B-12390 / A12253. 1 / ISP 5477)</name>
    <name type="common">Streptomyces tenebrarius</name>
    <dbReference type="NCBI Taxonomy" id="1933"/>
    <lineage>
        <taxon>Bacteria</taxon>
        <taxon>Bacillati</taxon>
        <taxon>Actinomycetota</taxon>
        <taxon>Actinomycetes</taxon>
        <taxon>Pseudonocardiales</taxon>
        <taxon>Pseudonocardiaceae</taxon>
        <taxon>Streptoalloteichus</taxon>
    </lineage>
</organism>
<evidence type="ECO:0000313" key="2">
    <source>
        <dbReference type="EMBL" id="MCP2259220.1"/>
    </source>
</evidence>
<evidence type="ECO:0000256" key="1">
    <source>
        <dbReference type="SAM" id="MobiDB-lite"/>
    </source>
</evidence>
<accession>A0ABT1HUX4</accession>
<feature type="region of interest" description="Disordered" evidence="1">
    <location>
        <begin position="1"/>
        <end position="65"/>
    </location>
</feature>
<sequence>MADTAVPSPSTDLPANPHTRRRLPAGLGEDRHHTSRLRVPKPSSPRAPRAGVRPPDTPPKEITTA</sequence>
<keyword evidence="3" id="KW-1185">Reference proteome</keyword>
<gene>
    <name evidence="2" type="ORF">LX15_002921</name>
</gene>
<comment type="caution">
    <text evidence="2">The sequence shown here is derived from an EMBL/GenBank/DDBJ whole genome shotgun (WGS) entry which is preliminary data.</text>
</comment>
<dbReference type="Proteomes" id="UP001205311">
    <property type="component" value="Unassembled WGS sequence"/>
</dbReference>
<reference evidence="2 3" key="1">
    <citation type="submission" date="2022-06" db="EMBL/GenBank/DDBJ databases">
        <title>Genomic Encyclopedia of Archaeal and Bacterial Type Strains, Phase II (KMG-II): from individual species to whole genera.</title>
        <authorList>
            <person name="Goeker M."/>
        </authorList>
    </citation>
    <scope>NUCLEOTIDE SEQUENCE [LARGE SCALE GENOMIC DNA]</scope>
    <source>
        <strain evidence="2 3">DSM 40477</strain>
    </source>
</reference>
<proteinExistence type="predicted"/>
<evidence type="ECO:0000313" key="3">
    <source>
        <dbReference type="Proteomes" id="UP001205311"/>
    </source>
</evidence>
<dbReference type="EMBL" id="JAMTCP010000014">
    <property type="protein sequence ID" value="MCP2259220.1"/>
    <property type="molecule type" value="Genomic_DNA"/>
</dbReference>
<name>A0ABT1HUX4_STRSD</name>